<dbReference type="InterPro" id="IPR011006">
    <property type="entry name" value="CheY-like_superfamily"/>
</dbReference>
<evidence type="ECO:0000256" key="2">
    <source>
        <dbReference type="ARBA" id="ARBA00022500"/>
    </source>
</evidence>
<feature type="active site" evidence="5 6">
    <location>
        <position position="189"/>
    </location>
</feature>
<comment type="subcellular location">
    <subcellularLocation>
        <location evidence="5">Cytoplasm</location>
    </subcellularLocation>
</comment>
<evidence type="ECO:0000313" key="11">
    <source>
        <dbReference type="Proteomes" id="UP000298058"/>
    </source>
</evidence>
<dbReference type="EC" id="3.1.1.61" evidence="5"/>
<comment type="caution">
    <text evidence="10">The sequence shown here is derived from an EMBL/GenBank/DDBJ whole genome shotgun (WGS) entry which is preliminary data.</text>
</comment>
<dbReference type="GO" id="GO:0008984">
    <property type="term" value="F:protein-glutamate methylesterase activity"/>
    <property type="evidence" value="ECO:0007669"/>
    <property type="project" value="UniProtKB-UniRule"/>
</dbReference>
<dbReference type="CDD" id="cd17541">
    <property type="entry name" value="REC_CheB-like"/>
    <property type="match status" value="1"/>
</dbReference>
<dbReference type="Pfam" id="PF01339">
    <property type="entry name" value="CheB_methylest"/>
    <property type="match status" value="1"/>
</dbReference>
<accession>A0A4R9M294</accession>
<evidence type="ECO:0000256" key="7">
    <source>
        <dbReference type="PROSITE-ProRule" id="PRU00169"/>
    </source>
</evidence>
<keyword evidence="11" id="KW-1185">Reference proteome</keyword>
<evidence type="ECO:0000259" key="8">
    <source>
        <dbReference type="PROSITE" id="PS50110"/>
    </source>
</evidence>
<organism evidence="10 11">
    <name type="scientific">Leptospira idonii</name>
    <dbReference type="NCBI Taxonomy" id="1193500"/>
    <lineage>
        <taxon>Bacteria</taxon>
        <taxon>Pseudomonadati</taxon>
        <taxon>Spirochaetota</taxon>
        <taxon>Spirochaetia</taxon>
        <taxon>Leptospirales</taxon>
        <taxon>Leptospiraceae</taxon>
        <taxon>Leptospira</taxon>
    </lineage>
</organism>
<dbReference type="NCBIfam" id="NF009206">
    <property type="entry name" value="PRK12555.1"/>
    <property type="match status" value="1"/>
</dbReference>
<feature type="domain" description="Response regulatory" evidence="8">
    <location>
        <begin position="3"/>
        <end position="120"/>
    </location>
</feature>
<dbReference type="SUPFAM" id="SSF52738">
    <property type="entry name" value="Methylesterase CheB, C-terminal domain"/>
    <property type="match status" value="1"/>
</dbReference>
<dbReference type="RefSeq" id="WP_135759693.1">
    <property type="nucleotide sequence ID" value="NZ_RQHW01000018.1"/>
</dbReference>
<evidence type="ECO:0000256" key="1">
    <source>
        <dbReference type="ARBA" id="ARBA00022490"/>
    </source>
</evidence>
<dbReference type="Gene3D" id="3.40.50.2300">
    <property type="match status" value="1"/>
</dbReference>
<dbReference type="SMART" id="SM00448">
    <property type="entry name" value="REC"/>
    <property type="match status" value="1"/>
</dbReference>
<keyword evidence="1 5" id="KW-0963">Cytoplasm</keyword>
<dbReference type="PROSITE" id="PS50122">
    <property type="entry name" value="CHEB"/>
    <property type="match status" value="1"/>
</dbReference>
<comment type="catalytic activity">
    <reaction evidence="4 5">
        <text>[protein]-L-glutamate 5-O-methyl ester + H2O = L-glutamyl-[protein] + methanol + H(+)</text>
        <dbReference type="Rhea" id="RHEA:23236"/>
        <dbReference type="Rhea" id="RHEA-COMP:10208"/>
        <dbReference type="Rhea" id="RHEA-COMP:10311"/>
        <dbReference type="ChEBI" id="CHEBI:15377"/>
        <dbReference type="ChEBI" id="CHEBI:15378"/>
        <dbReference type="ChEBI" id="CHEBI:17790"/>
        <dbReference type="ChEBI" id="CHEBI:29973"/>
        <dbReference type="ChEBI" id="CHEBI:82795"/>
        <dbReference type="EC" id="3.1.1.61"/>
    </reaction>
</comment>
<dbReference type="GO" id="GO:0006935">
    <property type="term" value="P:chemotaxis"/>
    <property type="evidence" value="ECO:0007669"/>
    <property type="project" value="UniProtKB-UniRule"/>
</dbReference>
<feature type="active site" evidence="5 6">
    <location>
        <position position="163"/>
    </location>
</feature>
<feature type="modified residue" description="4-aspartylphosphate" evidence="5 7">
    <location>
        <position position="54"/>
    </location>
</feature>
<dbReference type="AlphaFoldDB" id="A0A4R9M294"/>
<dbReference type="InterPro" id="IPR035909">
    <property type="entry name" value="CheB_C"/>
</dbReference>
<dbReference type="HAMAP" id="MF_00099">
    <property type="entry name" value="CheB_chemtxs"/>
    <property type="match status" value="1"/>
</dbReference>
<dbReference type="InterPro" id="IPR000673">
    <property type="entry name" value="Sig_transdc_resp-reg_Me-estase"/>
</dbReference>
<dbReference type="SUPFAM" id="SSF52172">
    <property type="entry name" value="CheY-like"/>
    <property type="match status" value="1"/>
</dbReference>
<dbReference type="GO" id="GO:0050568">
    <property type="term" value="F:protein-glutamine glutaminase activity"/>
    <property type="evidence" value="ECO:0007669"/>
    <property type="project" value="UniProtKB-UniRule"/>
</dbReference>
<dbReference type="InterPro" id="IPR001789">
    <property type="entry name" value="Sig_transdc_resp-reg_receiver"/>
</dbReference>
<protein>
    <recommendedName>
        <fullName evidence="5">Protein-glutamate methylesterase/protein-glutamine glutaminase</fullName>
        <ecNumber evidence="5">3.1.1.61</ecNumber>
        <ecNumber evidence="5">3.5.1.44</ecNumber>
    </recommendedName>
</protein>
<comment type="similarity">
    <text evidence="5">Belongs to the CheB family.</text>
</comment>
<dbReference type="Pfam" id="PF00072">
    <property type="entry name" value="Response_reg"/>
    <property type="match status" value="1"/>
</dbReference>
<keyword evidence="2 5" id="KW-0145">Chemotaxis</keyword>
<dbReference type="PANTHER" id="PTHR42872:SF6">
    <property type="entry name" value="PROTEIN-GLUTAMATE METHYLESTERASE_PROTEIN-GLUTAMINE GLUTAMINASE"/>
    <property type="match status" value="1"/>
</dbReference>
<dbReference type="Gene3D" id="3.40.50.180">
    <property type="entry name" value="Methylesterase CheB, C-terminal domain"/>
    <property type="match status" value="1"/>
</dbReference>
<comment type="function">
    <text evidence="5">Involved in chemotaxis. Part of a chemotaxis signal transduction system that modulates chemotaxis in response to various stimuli. Catalyzes the demethylation of specific methylglutamate residues introduced into the chemoreceptors (methyl-accepting chemotaxis proteins or MCP) by CheR. Also mediates the irreversible deamidation of specific glutamine residues to glutamic acid.</text>
</comment>
<evidence type="ECO:0000256" key="4">
    <source>
        <dbReference type="ARBA" id="ARBA00048267"/>
    </source>
</evidence>
<evidence type="ECO:0000256" key="3">
    <source>
        <dbReference type="ARBA" id="ARBA00022801"/>
    </source>
</evidence>
<comment type="catalytic activity">
    <reaction evidence="5">
        <text>L-glutaminyl-[protein] + H2O = L-glutamyl-[protein] + NH4(+)</text>
        <dbReference type="Rhea" id="RHEA:16441"/>
        <dbReference type="Rhea" id="RHEA-COMP:10207"/>
        <dbReference type="Rhea" id="RHEA-COMP:10208"/>
        <dbReference type="ChEBI" id="CHEBI:15377"/>
        <dbReference type="ChEBI" id="CHEBI:28938"/>
        <dbReference type="ChEBI" id="CHEBI:29973"/>
        <dbReference type="ChEBI" id="CHEBI:30011"/>
        <dbReference type="EC" id="3.5.1.44"/>
    </reaction>
</comment>
<comment type="domain">
    <text evidence="5">Contains a C-terminal catalytic domain, and an N-terminal region which modulates catalytic activity.</text>
</comment>
<dbReference type="PROSITE" id="PS50110">
    <property type="entry name" value="RESPONSE_REGULATORY"/>
    <property type="match status" value="1"/>
</dbReference>
<dbReference type="InterPro" id="IPR008248">
    <property type="entry name" value="CheB-like"/>
</dbReference>
<feature type="domain" description="CheB-type methylesterase" evidence="9">
    <location>
        <begin position="151"/>
        <end position="344"/>
    </location>
</feature>
<name>A0A4R9M294_9LEPT</name>
<dbReference type="Proteomes" id="UP000298058">
    <property type="component" value="Unassembled WGS sequence"/>
</dbReference>
<reference evidence="10" key="1">
    <citation type="journal article" date="2019" name="PLoS Negl. Trop. Dis.">
        <title>Revisiting the worldwide diversity of Leptospira species in the environment.</title>
        <authorList>
            <person name="Vincent A.T."/>
            <person name="Schiettekatte O."/>
            <person name="Bourhy P."/>
            <person name="Veyrier F.J."/>
            <person name="Picardeau M."/>
        </authorList>
    </citation>
    <scope>NUCLEOTIDE SEQUENCE [LARGE SCALE GENOMIC DNA]</scope>
    <source>
        <strain evidence="10">201300427</strain>
    </source>
</reference>
<dbReference type="GO" id="GO:0005737">
    <property type="term" value="C:cytoplasm"/>
    <property type="evidence" value="ECO:0007669"/>
    <property type="project" value="UniProtKB-SubCell"/>
</dbReference>
<dbReference type="EC" id="3.5.1.44" evidence="5"/>
<proteinExistence type="inferred from homology"/>
<sequence length="344" mass="37661">MIRLLVVDDQSVVRNVLGEAFKKDPMIEVVGTAANAIEAQKLIPHLKPDLISLDVEMPGMSGLDFLDWLIPNHPTPVIMLSTYTQTGAEITLQALQKGAMDFVQKPDGSEEDFLRMLNELTYKIKRLGVASRPRQFVRQQVSRKLETSSQKKTSIKLIAIGASTGGTQAIDYILNQLPNHLPPIVMVQHMPEHFTTLFAQRLAQGSGLKVKEAENGDLLEDGCVFLAPGDKHMLVRRMAGKMYLEIETFDKVSGHRPSIDVLFNSIASAKLAGDCLAVILTGMGRDGAKGMLELRGKGARTIGQDEDSSVVYGMPREAFLLGAVEKQRSLETIPSEIINTIGLG</sequence>
<evidence type="ECO:0000256" key="5">
    <source>
        <dbReference type="HAMAP-Rule" id="MF_00099"/>
    </source>
</evidence>
<dbReference type="NCBIfam" id="NF001965">
    <property type="entry name" value="PRK00742.1"/>
    <property type="match status" value="1"/>
</dbReference>
<comment type="PTM">
    <text evidence="5">Phosphorylated by CheA. Phosphorylation of the N-terminal regulatory domain activates the methylesterase activity.</text>
</comment>
<dbReference type="OrthoDB" id="9793421at2"/>
<keyword evidence="3 5" id="KW-0378">Hydrolase</keyword>
<dbReference type="GO" id="GO:0000156">
    <property type="term" value="F:phosphorelay response regulator activity"/>
    <property type="evidence" value="ECO:0007669"/>
    <property type="project" value="InterPro"/>
</dbReference>
<evidence type="ECO:0000256" key="6">
    <source>
        <dbReference type="PROSITE-ProRule" id="PRU00050"/>
    </source>
</evidence>
<evidence type="ECO:0000313" key="10">
    <source>
        <dbReference type="EMBL" id="TGN19975.1"/>
    </source>
</evidence>
<feature type="active site" evidence="5 6">
    <location>
        <position position="286"/>
    </location>
</feature>
<dbReference type="PANTHER" id="PTHR42872">
    <property type="entry name" value="PROTEIN-GLUTAMATE METHYLESTERASE/PROTEIN-GLUTAMINE GLUTAMINASE"/>
    <property type="match status" value="1"/>
</dbReference>
<dbReference type="EMBL" id="RQHW01000018">
    <property type="protein sequence ID" value="TGN19975.1"/>
    <property type="molecule type" value="Genomic_DNA"/>
</dbReference>
<dbReference type="PIRSF" id="PIRSF000876">
    <property type="entry name" value="RR_chemtxs_CheB"/>
    <property type="match status" value="1"/>
</dbReference>
<evidence type="ECO:0000259" key="9">
    <source>
        <dbReference type="PROSITE" id="PS50122"/>
    </source>
</evidence>
<keyword evidence="5 7" id="KW-0597">Phosphoprotein</keyword>
<dbReference type="CDD" id="cd16432">
    <property type="entry name" value="CheB_Rec"/>
    <property type="match status" value="1"/>
</dbReference>
<gene>
    <name evidence="5" type="primary">cheB</name>
    <name evidence="10" type="ORF">EHS15_06255</name>
</gene>